<keyword evidence="1" id="KW-1133">Transmembrane helix</keyword>
<dbReference type="RefSeq" id="WP_379153672.1">
    <property type="nucleotide sequence ID" value="NZ_JBHSRJ010000004.1"/>
</dbReference>
<dbReference type="EMBL" id="JBHSRJ010000004">
    <property type="protein sequence ID" value="MFC6043537.1"/>
    <property type="molecule type" value="Genomic_DNA"/>
</dbReference>
<dbReference type="Proteomes" id="UP001596135">
    <property type="component" value="Unassembled WGS sequence"/>
</dbReference>
<evidence type="ECO:0000313" key="3">
    <source>
        <dbReference type="Proteomes" id="UP001596135"/>
    </source>
</evidence>
<feature type="transmembrane region" description="Helical" evidence="1">
    <location>
        <begin position="202"/>
        <end position="218"/>
    </location>
</feature>
<proteinExistence type="predicted"/>
<keyword evidence="3" id="KW-1185">Reference proteome</keyword>
<evidence type="ECO:0000313" key="2">
    <source>
        <dbReference type="EMBL" id="MFC6043537.1"/>
    </source>
</evidence>
<accession>A0ABW1LK93</accession>
<evidence type="ECO:0000256" key="1">
    <source>
        <dbReference type="SAM" id="Phobius"/>
    </source>
</evidence>
<feature type="transmembrane region" description="Helical" evidence="1">
    <location>
        <begin position="133"/>
        <end position="151"/>
    </location>
</feature>
<keyword evidence="1" id="KW-0812">Transmembrane</keyword>
<feature type="transmembrane region" description="Helical" evidence="1">
    <location>
        <begin position="6"/>
        <end position="25"/>
    </location>
</feature>
<feature type="transmembrane region" description="Helical" evidence="1">
    <location>
        <begin position="344"/>
        <end position="366"/>
    </location>
</feature>
<feature type="transmembrane region" description="Helical" evidence="1">
    <location>
        <begin position="373"/>
        <end position="392"/>
    </location>
</feature>
<evidence type="ECO:0008006" key="4">
    <source>
        <dbReference type="Google" id="ProtNLM"/>
    </source>
</evidence>
<feature type="transmembrane region" description="Helical" evidence="1">
    <location>
        <begin position="225"/>
        <end position="246"/>
    </location>
</feature>
<feature type="transmembrane region" description="Helical" evidence="1">
    <location>
        <begin position="273"/>
        <end position="293"/>
    </location>
</feature>
<feature type="transmembrane region" description="Helical" evidence="1">
    <location>
        <begin position="180"/>
        <end position="196"/>
    </location>
</feature>
<keyword evidence="1" id="KW-0472">Membrane</keyword>
<organism evidence="2 3">
    <name type="scientific">Nocardioides hankookensis</name>
    <dbReference type="NCBI Taxonomy" id="443157"/>
    <lineage>
        <taxon>Bacteria</taxon>
        <taxon>Bacillati</taxon>
        <taxon>Actinomycetota</taxon>
        <taxon>Actinomycetes</taxon>
        <taxon>Propionibacteriales</taxon>
        <taxon>Nocardioidaceae</taxon>
        <taxon>Nocardioides</taxon>
    </lineage>
</organism>
<gene>
    <name evidence="2" type="ORF">ACFPYL_10650</name>
</gene>
<reference evidence="3" key="1">
    <citation type="journal article" date="2019" name="Int. J. Syst. Evol. Microbiol.">
        <title>The Global Catalogue of Microorganisms (GCM) 10K type strain sequencing project: providing services to taxonomists for standard genome sequencing and annotation.</title>
        <authorList>
            <consortium name="The Broad Institute Genomics Platform"/>
            <consortium name="The Broad Institute Genome Sequencing Center for Infectious Disease"/>
            <person name="Wu L."/>
            <person name="Ma J."/>
        </authorList>
    </citation>
    <scope>NUCLEOTIDE SEQUENCE [LARGE SCALE GENOMIC DNA]</scope>
    <source>
        <strain evidence="3">CCUG 54522</strain>
    </source>
</reference>
<sequence>MPRPLLAVGVAVLAVTTVMVFVGGWRTGVSWDETYHVLRMRNYLGPGWYLLNGDLLDGKPGPWEDQQFVYAPVTMSLLHLWSLAAGTDGSGEVSATATAYAARHLGLGLLSLGCLAAAATLARLVLHRWSWGLLAAAALAAMPAWTGHAMFNVKDVPVATGYTLTTLGLAVVVVAPRRRTALAGAATVVAGIVLAAGTRPGIWPGLALAAVVAAVFLPRGRRLSGALTIGAALVVAVGVVAVVYPAPFATPADALLGSVLESSRFGDRSVSRWYIPVFLLAEVPTLLLLLGGLGSAVAVRRLWVGRQGTDTRRVVLALVLLQAFTLPVLSIVRGSNLYNGLRQLLFAYPALAVLATVGAAVLLGAVAGERRTWLRVSVPLLVGAALVVPVVVQAQVFPYNYTVRTVPAMLLAPTVADHWADFELPTDYWRTSVRELAPEVPQGGWVTCQPNGSGADFMRWSNDGHEDCTTDPIGPLAPYDGLRSGTWPAPETEFLAVMSGVDRIGANCTRVADVTRRMWWRTMTMSYVATCDLVTTDYPAGGLRFTSDGNGGSALLGGWSGGHVEPGVGLSRESGQIGFTLPEWARGGDLVVVLDVEGGHGVSLEVNGEAVPVAGDGSTLRAAVPAALAAQDGEGRLLVRVRDADHDVRVLGLQLEEGTVR</sequence>
<name>A0ABW1LK93_9ACTN</name>
<protein>
    <recommendedName>
        <fullName evidence="4">Glycosyltransferase RgtA/B/C/D-like domain-containing protein</fullName>
    </recommendedName>
</protein>
<feature type="transmembrane region" description="Helical" evidence="1">
    <location>
        <begin position="314"/>
        <end position="332"/>
    </location>
</feature>
<feature type="transmembrane region" description="Helical" evidence="1">
    <location>
        <begin position="157"/>
        <end position="175"/>
    </location>
</feature>
<comment type="caution">
    <text evidence="2">The sequence shown here is derived from an EMBL/GenBank/DDBJ whole genome shotgun (WGS) entry which is preliminary data.</text>
</comment>
<feature type="transmembrane region" description="Helical" evidence="1">
    <location>
        <begin position="105"/>
        <end position="126"/>
    </location>
</feature>